<reference evidence="1 2" key="1">
    <citation type="submission" date="2021-03" db="EMBL/GenBank/DDBJ databases">
        <title>Genomic Encyclopedia of Type Strains, Phase IV (KMG-IV): sequencing the most valuable type-strain genomes for metagenomic binning, comparative biology and taxonomic classification.</title>
        <authorList>
            <person name="Goeker M."/>
        </authorList>
    </citation>
    <scope>NUCLEOTIDE SEQUENCE [LARGE SCALE GENOMIC DNA]</scope>
    <source>
        <strain evidence="1 2">DSM 28650</strain>
    </source>
</reference>
<comment type="caution">
    <text evidence="1">The sequence shown here is derived from an EMBL/GenBank/DDBJ whole genome shotgun (WGS) entry which is preliminary data.</text>
</comment>
<proteinExistence type="predicted"/>
<dbReference type="InterPro" id="IPR019734">
    <property type="entry name" value="TPR_rpt"/>
</dbReference>
<sequence>MEAQNEFNKALKYLDFGKLEKSEECLKKAIQLAENENDTITLIKAFCCYGDLLCFMGKKVEAKPYLERVVSYKSDDDVLDYEVSRAKELLLDI</sequence>
<dbReference type="EMBL" id="JAGGLL010000011">
    <property type="protein sequence ID" value="MBP2021892.1"/>
    <property type="molecule type" value="Genomic_DNA"/>
</dbReference>
<organism evidence="1 2">
    <name type="scientific">Clostridium punense</name>
    <dbReference type="NCBI Taxonomy" id="1054297"/>
    <lineage>
        <taxon>Bacteria</taxon>
        <taxon>Bacillati</taxon>
        <taxon>Bacillota</taxon>
        <taxon>Clostridia</taxon>
        <taxon>Eubacteriales</taxon>
        <taxon>Clostridiaceae</taxon>
        <taxon>Clostridium</taxon>
    </lineage>
</organism>
<gene>
    <name evidence="1" type="ORF">J2Z44_001688</name>
</gene>
<evidence type="ECO:0000313" key="2">
    <source>
        <dbReference type="Proteomes" id="UP001519308"/>
    </source>
</evidence>
<dbReference type="Pfam" id="PF13181">
    <property type="entry name" value="TPR_8"/>
    <property type="match status" value="1"/>
</dbReference>
<dbReference type="SUPFAM" id="SSF48452">
    <property type="entry name" value="TPR-like"/>
    <property type="match status" value="1"/>
</dbReference>
<protein>
    <submittedName>
        <fullName evidence="1">Tetratricopeptide (TPR) repeat protein</fullName>
    </submittedName>
</protein>
<dbReference type="Proteomes" id="UP001519308">
    <property type="component" value="Unassembled WGS sequence"/>
</dbReference>
<dbReference type="Gene3D" id="1.25.40.10">
    <property type="entry name" value="Tetratricopeptide repeat domain"/>
    <property type="match status" value="1"/>
</dbReference>
<name>A0ABS4K288_9CLOT</name>
<keyword evidence="2" id="KW-1185">Reference proteome</keyword>
<evidence type="ECO:0000313" key="1">
    <source>
        <dbReference type="EMBL" id="MBP2021892.1"/>
    </source>
</evidence>
<accession>A0ABS4K288</accession>
<dbReference type="RefSeq" id="WP_021281724.1">
    <property type="nucleotide sequence ID" value="NZ_JAGGLL010000011.1"/>
</dbReference>
<dbReference type="InterPro" id="IPR011990">
    <property type="entry name" value="TPR-like_helical_dom_sf"/>
</dbReference>